<evidence type="ECO:0000256" key="2">
    <source>
        <dbReference type="ARBA" id="ARBA00004448"/>
    </source>
</evidence>
<evidence type="ECO:0000256" key="3">
    <source>
        <dbReference type="ARBA" id="ARBA00007012"/>
    </source>
</evidence>
<comment type="function">
    <text evidence="18">Core subunit of the mitochondrial membrane respiratory chain NADH dehydrogenase (Complex I) which catalyzes electron transfer from NADH through the respiratory chain, using ubiquinone as an electron acceptor. Essential for the catalytic activity and assembly of complex I.</text>
</comment>
<evidence type="ECO:0000259" key="19">
    <source>
        <dbReference type="Pfam" id="PF00361"/>
    </source>
</evidence>
<accession>A0A3G3MEI3</accession>
<dbReference type="GO" id="GO:0005743">
    <property type="term" value="C:mitochondrial inner membrane"/>
    <property type="evidence" value="ECO:0007669"/>
    <property type="project" value="UniProtKB-SubCell"/>
</dbReference>
<keyword evidence="16 18" id="KW-0472">Membrane</keyword>
<comment type="subcellular location">
    <subcellularLocation>
        <location evidence="2 18">Mitochondrion inner membrane</location>
        <topology evidence="2 18">Multi-pass membrane protein</topology>
    </subcellularLocation>
</comment>
<geneLocation type="mitochondrion" evidence="20"/>
<protein>
    <recommendedName>
        <fullName evidence="5 18">NADH-ubiquinone oxidoreductase chain 2</fullName>
        <ecNumber evidence="4 18">7.1.1.2</ecNumber>
    </recommendedName>
</protein>
<feature type="transmembrane region" description="Helical" evidence="18">
    <location>
        <begin position="7"/>
        <end position="26"/>
    </location>
</feature>
<keyword evidence="15 18" id="KW-0496">Mitochondrion</keyword>
<evidence type="ECO:0000256" key="14">
    <source>
        <dbReference type="ARBA" id="ARBA00023075"/>
    </source>
</evidence>
<dbReference type="PANTHER" id="PTHR46552">
    <property type="entry name" value="NADH-UBIQUINONE OXIDOREDUCTASE CHAIN 2"/>
    <property type="match status" value="1"/>
</dbReference>
<feature type="transmembrane region" description="Helical" evidence="18">
    <location>
        <begin position="58"/>
        <end position="79"/>
    </location>
</feature>
<keyword evidence="14 18" id="KW-0830">Ubiquinone</keyword>
<evidence type="ECO:0000256" key="16">
    <source>
        <dbReference type="ARBA" id="ARBA00023136"/>
    </source>
</evidence>
<dbReference type="PRINTS" id="PR01436">
    <property type="entry name" value="NADHDHGNASE2"/>
</dbReference>
<evidence type="ECO:0000256" key="12">
    <source>
        <dbReference type="ARBA" id="ARBA00022989"/>
    </source>
</evidence>
<keyword evidence="6" id="KW-0813">Transport</keyword>
<feature type="transmembrane region" description="Helical" evidence="18">
    <location>
        <begin position="171"/>
        <end position="188"/>
    </location>
</feature>
<feature type="transmembrane region" description="Helical" evidence="18">
    <location>
        <begin position="235"/>
        <end position="255"/>
    </location>
</feature>
<evidence type="ECO:0000256" key="15">
    <source>
        <dbReference type="ARBA" id="ARBA00023128"/>
    </source>
</evidence>
<comment type="catalytic activity">
    <reaction evidence="17 18">
        <text>a ubiquinone + NADH + 5 H(+)(in) = a ubiquinol + NAD(+) + 4 H(+)(out)</text>
        <dbReference type="Rhea" id="RHEA:29091"/>
        <dbReference type="Rhea" id="RHEA-COMP:9565"/>
        <dbReference type="Rhea" id="RHEA-COMP:9566"/>
        <dbReference type="ChEBI" id="CHEBI:15378"/>
        <dbReference type="ChEBI" id="CHEBI:16389"/>
        <dbReference type="ChEBI" id="CHEBI:17976"/>
        <dbReference type="ChEBI" id="CHEBI:57540"/>
        <dbReference type="ChEBI" id="CHEBI:57945"/>
        <dbReference type="EC" id="7.1.1.2"/>
    </reaction>
</comment>
<keyword evidence="7 18" id="KW-0679">Respiratory chain</keyword>
<reference evidence="20" key="1">
    <citation type="journal article" date="2015" name="Mol. Biol. Evol.">
        <title>Soup to Tree: The Phylogeny of Beetles Inferred by Mitochondrial Metagenomics of a Bornean Rainforest Sample.</title>
        <authorList>
            <person name="Crampton-Platt A."/>
            <person name="Timmermans M.J."/>
            <person name="Gimmel M.L."/>
            <person name="Kutty S.N."/>
            <person name="Cockerill T.D."/>
            <person name="Vun Khen C."/>
            <person name="Vogler A.P."/>
        </authorList>
    </citation>
    <scope>NUCLEOTIDE SEQUENCE</scope>
</reference>
<sequence length="334" mass="38657">MKSYKILFFCTLILGTLITISAYSWLSMWMGLEINLLSIIPLLKDKNNVYPSEAALKYFITQALASSIFLFSIILTLNLSEFFNFSEFSILITNSALLMKIGAAPFHSWFPEVMEGLNWMNATIMLTWQKIAPMVLIFYNSNLTFFLLAVILFSSIISGIIGLNQISLRKILAYSSINHISWLLASMINSQTIWTIYFLVYVIITVNITLILKYFNIFYLLQLQNLMGQSKLFKFFFMMNFLSLGGLPPFLGFFPKWLVINNLVINQFYLMSVILIIFTLISLYFYLRISFSTLMISTNEIMLNFENPSNFWVYFFNFVSLSGLLACTLIFNFI</sequence>
<evidence type="ECO:0000256" key="18">
    <source>
        <dbReference type="RuleBase" id="RU003403"/>
    </source>
</evidence>
<dbReference type="InterPro" id="IPR050175">
    <property type="entry name" value="Complex_I_Subunit_2"/>
</dbReference>
<dbReference type="GO" id="GO:0008137">
    <property type="term" value="F:NADH dehydrogenase (ubiquinone) activity"/>
    <property type="evidence" value="ECO:0007669"/>
    <property type="project" value="UniProtKB-EC"/>
</dbReference>
<dbReference type="InterPro" id="IPR003917">
    <property type="entry name" value="NADH_UbQ_OxRdtase_chain2"/>
</dbReference>
<feature type="domain" description="NADH:quinone oxidoreductase/Mrp antiporter transmembrane" evidence="19">
    <location>
        <begin position="22"/>
        <end position="281"/>
    </location>
</feature>
<keyword evidence="12 18" id="KW-1133">Transmembrane helix</keyword>
<comment type="similarity">
    <text evidence="3 18">Belongs to the complex I subunit 2 family.</text>
</comment>
<dbReference type="PANTHER" id="PTHR46552:SF1">
    <property type="entry name" value="NADH-UBIQUINONE OXIDOREDUCTASE CHAIN 2"/>
    <property type="match status" value="1"/>
</dbReference>
<dbReference type="Pfam" id="PF00361">
    <property type="entry name" value="Proton_antipo_M"/>
    <property type="match status" value="1"/>
</dbReference>
<name>A0A3G3MEI3_9COLE</name>
<keyword evidence="8 18" id="KW-0812">Transmembrane</keyword>
<feature type="transmembrane region" description="Helical" evidence="18">
    <location>
        <begin position="311"/>
        <end position="331"/>
    </location>
</feature>
<feature type="transmembrane region" description="Helical" evidence="18">
    <location>
        <begin position="267"/>
        <end position="287"/>
    </location>
</feature>
<dbReference type="EMBL" id="MH940188">
    <property type="protein sequence ID" value="AYR05242.1"/>
    <property type="molecule type" value="Genomic_DNA"/>
</dbReference>
<keyword evidence="13 18" id="KW-0520">NAD</keyword>
<dbReference type="EC" id="7.1.1.2" evidence="4 18"/>
<evidence type="ECO:0000256" key="1">
    <source>
        <dbReference type="ARBA" id="ARBA00003257"/>
    </source>
</evidence>
<evidence type="ECO:0000256" key="8">
    <source>
        <dbReference type="ARBA" id="ARBA00022692"/>
    </source>
</evidence>
<keyword evidence="9 18" id="KW-0999">Mitochondrion inner membrane</keyword>
<evidence type="ECO:0000256" key="5">
    <source>
        <dbReference type="ARBA" id="ARBA00021008"/>
    </source>
</evidence>
<evidence type="ECO:0000256" key="13">
    <source>
        <dbReference type="ARBA" id="ARBA00023027"/>
    </source>
</evidence>
<feature type="transmembrane region" description="Helical" evidence="18">
    <location>
        <begin position="143"/>
        <end position="164"/>
    </location>
</feature>
<gene>
    <name evidence="20" type="primary">nad2</name>
</gene>
<evidence type="ECO:0000256" key="9">
    <source>
        <dbReference type="ARBA" id="ARBA00022792"/>
    </source>
</evidence>
<evidence type="ECO:0000313" key="20">
    <source>
        <dbReference type="EMBL" id="AYR05242.1"/>
    </source>
</evidence>
<reference evidence="20" key="2">
    <citation type="submission" date="2018-09" db="EMBL/GenBank/DDBJ databases">
        <authorList>
            <person name="James G."/>
        </authorList>
    </citation>
    <scope>NUCLEOTIDE SEQUENCE</scope>
</reference>
<evidence type="ECO:0000256" key="4">
    <source>
        <dbReference type="ARBA" id="ARBA00012944"/>
    </source>
</evidence>
<comment type="function">
    <text evidence="1">Core subunit of the mitochondrial membrane respiratory chain NADH dehydrogenase (Complex I) that is believed to belong to the minimal assembly required for catalysis. Complex I functions in the transfer of electrons from NADH to the respiratory chain. The immediate electron acceptor for the enzyme is believed to be ubiquinone.</text>
</comment>
<keyword evidence="11 18" id="KW-0249">Electron transport</keyword>
<evidence type="ECO:0000256" key="17">
    <source>
        <dbReference type="ARBA" id="ARBA00049551"/>
    </source>
</evidence>
<evidence type="ECO:0000256" key="6">
    <source>
        <dbReference type="ARBA" id="ARBA00022448"/>
    </source>
</evidence>
<dbReference type="InterPro" id="IPR001750">
    <property type="entry name" value="ND/Mrp_TM"/>
</dbReference>
<proteinExistence type="inferred from homology"/>
<evidence type="ECO:0000256" key="10">
    <source>
        <dbReference type="ARBA" id="ARBA00022967"/>
    </source>
</evidence>
<feature type="transmembrane region" description="Helical" evidence="18">
    <location>
        <begin position="91"/>
        <end position="110"/>
    </location>
</feature>
<dbReference type="GO" id="GO:0006120">
    <property type="term" value="P:mitochondrial electron transport, NADH to ubiquinone"/>
    <property type="evidence" value="ECO:0007669"/>
    <property type="project" value="InterPro"/>
</dbReference>
<feature type="transmembrane region" description="Helical" evidence="18">
    <location>
        <begin position="194"/>
        <end position="215"/>
    </location>
</feature>
<dbReference type="AlphaFoldDB" id="A0A3G3MEI3"/>
<evidence type="ECO:0000256" key="11">
    <source>
        <dbReference type="ARBA" id="ARBA00022982"/>
    </source>
</evidence>
<evidence type="ECO:0000256" key="7">
    <source>
        <dbReference type="ARBA" id="ARBA00022660"/>
    </source>
</evidence>
<keyword evidence="10 18" id="KW-1278">Translocase</keyword>
<organism evidence="20">
    <name type="scientific">Coleoptera sp. ACP-2013</name>
    <dbReference type="NCBI Taxonomy" id="2485033"/>
    <lineage>
        <taxon>Eukaryota</taxon>
        <taxon>Metazoa</taxon>
        <taxon>Ecdysozoa</taxon>
        <taxon>Arthropoda</taxon>
        <taxon>Hexapoda</taxon>
        <taxon>Insecta</taxon>
        <taxon>Pterygota</taxon>
        <taxon>Neoptera</taxon>
        <taxon>Endopterygota</taxon>
        <taxon>Coleoptera</taxon>
    </lineage>
</organism>